<evidence type="ECO:0000256" key="6">
    <source>
        <dbReference type="ARBA" id="ARBA00023002"/>
    </source>
</evidence>
<keyword evidence="9" id="KW-0472">Membrane</keyword>
<keyword evidence="6" id="KW-0560">Oxidoreductase</keyword>
<dbReference type="GO" id="GO:0016491">
    <property type="term" value="F:oxidoreductase activity"/>
    <property type="evidence" value="ECO:0007669"/>
    <property type="project" value="UniProtKB-KW"/>
</dbReference>
<feature type="transmembrane region" description="Helical" evidence="9">
    <location>
        <begin position="182"/>
        <end position="200"/>
    </location>
</feature>
<dbReference type="InterPro" id="IPR013112">
    <property type="entry name" value="FAD-bd_8"/>
</dbReference>
<dbReference type="GO" id="GO:0050660">
    <property type="term" value="F:flavin adenine dinucleotide binding"/>
    <property type="evidence" value="ECO:0007669"/>
    <property type="project" value="TreeGrafter"/>
</dbReference>
<dbReference type="InterPro" id="IPR050415">
    <property type="entry name" value="MRET"/>
</dbReference>
<evidence type="ECO:0000256" key="2">
    <source>
        <dbReference type="ARBA" id="ARBA00022630"/>
    </source>
</evidence>
<keyword evidence="3" id="KW-0001">2Fe-2S</keyword>
<evidence type="ECO:0000256" key="9">
    <source>
        <dbReference type="SAM" id="Phobius"/>
    </source>
</evidence>
<accession>A0A0R1YI16</accession>
<evidence type="ECO:0000256" key="3">
    <source>
        <dbReference type="ARBA" id="ARBA00022714"/>
    </source>
</evidence>
<dbReference type="PANTHER" id="PTHR47354:SF8">
    <property type="entry name" value="1,2-PHENYLACETYL-COA EPOXIDASE, SUBUNIT E"/>
    <property type="match status" value="1"/>
</dbReference>
<keyword evidence="2" id="KW-0285">Flavoprotein</keyword>
<dbReference type="CDD" id="cd00322">
    <property type="entry name" value="FNR_like"/>
    <property type="match status" value="1"/>
</dbReference>
<dbReference type="Proteomes" id="UP000051010">
    <property type="component" value="Unassembled WGS sequence"/>
</dbReference>
<feature type="transmembrane region" description="Helical" evidence="9">
    <location>
        <begin position="42"/>
        <end position="60"/>
    </location>
</feature>
<organism evidence="11 12">
    <name type="scientific">Lentilactobacillus parafarraginis DSM 18390 = JCM 14109</name>
    <dbReference type="NCBI Taxonomy" id="1423786"/>
    <lineage>
        <taxon>Bacteria</taxon>
        <taxon>Bacillati</taxon>
        <taxon>Bacillota</taxon>
        <taxon>Bacilli</taxon>
        <taxon>Lactobacillales</taxon>
        <taxon>Lactobacillaceae</taxon>
        <taxon>Lentilactobacillus</taxon>
    </lineage>
</organism>
<keyword evidence="9" id="KW-0812">Transmembrane</keyword>
<dbReference type="AlphaFoldDB" id="A0A0R1YI16"/>
<feature type="transmembrane region" description="Helical" evidence="9">
    <location>
        <begin position="72"/>
        <end position="91"/>
    </location>
</feature>
<feature type="domain" description="FAD-binding FR-type" evidence="10">
    <location>
        <begin position="206"/>
        <end position="305"/>
    </location>
</feature>
<dbReference type="RefSeq" id="WP_054735592.1">
    <property type="nucleotide sequence ID" value="NZ_AZFZ01000048.1"/>
</dbReference>
<feature type="transmembrane region" description="Helical" evidence="9">
    <location>
        <begin position="111"/>
        <end position="130"/>
    </location>
</feature>
<dbReference type="SUPFAM" id="SSF63380">
    <property type="entry name" value="Riboflavin synthase domain-like"/>
    <property type="match status" value="1"/>
</dbReference>
<evidence type="ECO:0000256" key="8">
    <source>
        <dbReference type="ARBA" id="ARBA00023014"/>
    </source>
</evidence>
<protein>
    <submittedName>
        <fullName evidence="11">Oxidoreductase NAD-binding domain protein</fullName>
    </submittedName>
</protein>
<dbReference type="Gene3D" id="3.40.50.80">
    <property type="entry name" value="Nucleotide-binding domain of ferredoxin-NADP reductase (FNR) module"/>
    <property type="match status" value="1"/>
</dbReference>
<dbReference type="InterPro" id="IPR039261">
    <property type="entry name" value="FNR_nucleotide-bd"/>
</dbReference>
<evidence type="ECO:0000256" key="5">
    <source>
        <dbReference type="ARBA" id="ARBA00022827"/>
    </source>
</evidence>
<evidence type="ECO:0000313" key="11">
    <source>
        <dbReference type="EMBL" id="KRM41889.1"/>
    </source>
</evidence>
<name>A0A0R1YI16_9LACO</name>
<dbReference type="SUPFAM" id="SSF52343">
    <property type="entry name" value="Ferredoxin reductase-like, C-terminal NADP-linked domain"/>
    <property type="match status" value="1"/>
</dbReference>
<feature type="transmembrane region" description="Helical" evidence="9">
    <location>
        <begin position="7"/>
        <end position="30"/>
    </location>
</feature>
<dbReference type="PANTHER" id="PTHR47354">
    <property type="entry name" value="NADH OXIDOREDUCTASE HCR"/>
    <property type="match status" value="1"/>
</dbReference>
<reference evidence="11 12" key="1">
    <citation type="journal article" date="2015" name="Genome Announc.">
        <title>Expanding the biotechnology potential of lactobacilli through comparative genomics of 213 strains and associated genera.</title>
        <authorList>
            <person name="Sun Z."/>
            <person name="Harris H.M."/>
            <person name="McCann A."/>
            <person name="Guo C."/>
            <person name="Argimon S."/>
            <person name="Zhang W."/>
            <person name="Yang X."/>
            <person name="Jeffery I.B."/>
            <person name="Cooney J.C."/>
            <person name="Kagawa T.F."/>
            <person name="Liu W."/>
            <person name="Song Y."/>
            <person name="Salvetti E."/>
            <person name="Wrobel A."/>
            <person name="Rasinkangas P."/>
            <person name="Parkhill J."/>
            <person name="Rea M.C."/>
            <person name="O'Sullivan O."/>
            <person name="Ritari J."/>
            <person name="Douillard F.P."/>
            <person name="Paul Ross R."/>
            <person name="Yang R."/>
            <person name="Briner A.E."/>
            <person name="Felis G.E."/>
            <person name="de Vos W.M."/>
            <person name="Barrangou R."/>
            <person name="Klaenhammer T.R."/>
            <person name="Caufield P.W."/>
            <person name="Cui Y."/>
            <person name="Zhang H."/>
            <person name="O'Toole P.W."/>
        </authorList>
    </citation>
    <scope>NUCLEOTIDE SEQUENCE [LARGE SCALE GENOMIC DNA]</scope>
    <source>
        <strain evidence="11 12">DSM 18390</strain>
    </source>
</reference>
<feature type="transmembrane region" description="Helical" evidence="9">
    <location>
        <begin position="158"/>
        <end position="176"/>
    </location>
</feature>
<dbReference type="InterPro" id="IPR017938">
    <property type="entry name" value="Riboflavin_synthase-like_b-brl"/>
</dbReference>
<dbReference type="PROSITE" id="PS51384">
    <property type="entry name" value="FAD_FR"/>
    <property type="match status" value="1"/>
</dbReference>
<evidence type="ECO:0000259" key="10">
    <source>
        <dbReference type="PROSITE" id="PS51384"/>
    </source>
</evidence>
<sequence length="427" mass="49132">MLKHHNYALGLTWAIILFVVPLPFIQTLAVGLPADYSDEFQAIYFGAIAYAWMLVAIYLSTRPKWLDRLIGLPDMYVIHGIISIAAIYLIYLHQSETESMGWIKTTGNWAYWLLLGLLGYSLIFMAGWLTSRLTFLNTIKTWLEPLFKHEVSIWIHRLNLVATVLVFIHVILINYVTAIKPFMFWFYLYSTFALITYGWSTYQNWVGTTRASLTTNTEIADNVRELDIQPNTKLNLLPGDYVFISFPTMKGLKEGHPFSIVNSPTNSDTIKLAIRGDGDFTRSLAQVPTGSQVRITGGYGRYQQFLNERPEFSSLVIIAGGIGVVPLLSIISSHPDDRIHFFYTAHRKADLLYSEQLRQWQKRPNFKMSQQVGRFADSEIIRQLPENWQTDSLFLIGGPSKMMRHWKRVLYRHGASSGQMYSEEFNW</sequence>
<dbReference type="InterPro" id="IPR017927">
    <property type="entry name" value="FAD-bd_FR_type"/>
</dbReference>
<keyword evidence="9" id="KW-1133">Transmembrane helix</keyword>
<dbReference type="EMBL" id="AZFZ01000048">
    <property type="protein sequence ID" value="KRM41889.1"/>
    <property type="molecule type" value="Genomic_DNA"/>
</dbReference>
<evidence type="ECO:0000313" key="12">
    <source>
        <dbReference type="Proteomes" id="UP000051010"/>
    </source>
</evidence>
<dbReference type="Pfam" id="PF08022">
    <property type="entry name" value="FAD_binding_8"/>
    <property type="match status" value="1"/>
</dbReference>
<evidence type="ECO:0000256" key="4">
    <source>
        <dbReference type="ARBA" id="ARBA00022723"/>
    </source>
</evidence>
<gene>
    <name evidence="11" type="ORF">FD47_GL002033</name>
</gene>
<dbReference type="GO" id="GO:0051537">
    <property type="term" value="F:2 iron, 2 sulfur cluster binding"/>
    <property type="evidence" value="ECO:0007669"/>
    <property type="project" value="UniProtKB-KW"/>
</dbReference>
<comment type="cofactor">
    <cofactor evidence="1">
        <name>FAD</name>
        <dbReference type="ChEBI" id="CHEBI:57692"/>
    </cofactor>
</comment>
<keyword evidence="8" id="KW-0411">Iron-sulfur</keyword>
<dbReference type="PATRIC" id="fig|1423786.4.peg.2138"/>
<comment type="caution">
    <text evidence="11">The sequence shown here is derived from an EMBL/GenBank/DDBJ whole genome shotgun (WGS) entry which is preliminary data.</text>
</comment>
<keyword evidence="5" id="KW-0274">FAD</keyword>
<dbReference type="GO" id="GO:0046872">
    <property type="term" value="F:metal ion binding"/>
    <property type="evidence" value="ECO:0007669"/>
    <property type="project" value="UniProtKB-KW"/>
</dbReference>
<evidence type="ECO:0000256" key="7">
    <source>
        <dbReference type="ARBA" id="ARBA00023004"/>
    </source>
</evidence>
<evidence type="ECO:0000256" key="1">
    <source>
        <dbReference type="ARBA" id="ARBA00001974"/>
    </source>
</evidence>
<proteinExistence type="predicted"/>
<feature type="transmembrane region" description="Helical" evidence="9">
    <location>
        <begin position="312"/>
        <end position="331"/>
    </location>
</feature>
<dbReference type="Gene3D" id="2.40.30.10">
    <property type="entry name" value="Translation factors"/>
    <property type="match status" value="1"/>
</dbReference>
<keyword evidence="7" id="KW-0408">Iron</keyword>
<keyword evidence="4" id="KW-0479">Metal-binding</keyword>